<sequence length="294" mass="30275">MQQAHAPILFLGTGIMGAPMVRRLEAAGYDVEVWNRSADKAEALASENVAAIKDLMALAPAVRTVILMVSTGAVVDELLFGEDGTGGLQGMLAPGSTVIVMSSIPVQSSRAQAEKLKAHGIAYLDAPVSGGEKGAIEGTLSIMVGGEGTRVDESRPALEAMGRVIHIGPNGCGQLAKLANQTIVGITIGAVSEALLLAKAGGADLAAVREALLGGFARSEILSQHGQRMIDGNFTPGAKSEVQLKDANTALGLADELGVETPLLTEVAALYAELCKKGGANLDHSALYKLLDER</sequence>
<accession>A0AA97I1P1</accession>
<dbReference type="Gene3D" id="3.40.50.720">
    <property type="entry name" value="NAD(P)-binding Rossmann-like Domain"/>
    <property type="match status" value="1"/>
</dbReference>
<dbReference type="RefSeq" id="WP_317082456.1">
    <property type="nucleotide sequence ID" value="NZ_CP136594.1"/>
</dbReference>
<evidence type="ECO:0000259" key="4">
    <source>
        <dbReference type="Pfam" id="PF03446"/>
    </source>
</evidence>
<name>A0AA97I1P1_9SPHN</name>
<dbReference type="InterPro" id="IPR036291">
    <property type="entry name" value="NAD(P)-bd_dom_sf"/>
</dbReference>
<dbReference type="Proteomes" id="UP001302429">
    <property type="component" value="Chromosome"/>
</dbReference>
<dbReference type="GO" id="GO:0050661">
    <property type="term" value="F:NADP binding"/>
    <property type="evidence" value="ECO:0007669"/>
    <property type="project" value="InterPro"/>
</dbReference>
<dbReference type="InterPro" id="IPR015815">
    <property type="entry name" value="HIBADH-related"/>
</dbReference>
<dbReference type="Pfam" id="PF14833">
    <property type="entry name" value="NAD_binding_11"/>
    <property type="match status" value="1"/>
</dbReference>
<dbReference type="InterPro" id="IPR029154">
    <property type="entry name" value="HIBADH-like_NADP-bd"/>
</dbReference>
<dbReference type="PANTHER" id="PTHR43060:SF15">
    <property type="entry name" value="3-HYDROXYISOBUTYRATE DEHYDROGENASE-LIKE 1, MITOCHONDRIAL-RELATED"/>
    <property type="match status" value="1"/>
</dbReference>
<dbReference type="InterPro" id="IPR008927">
    <property type="entry name" value="6-PGluconate_DH-like_C_sf"/>
</dbReference>
<evidence type="ECO:0000256" key="1">
    <source>
        <dbReference type="ARBA" id="ARBA00023002"/>
    </source>
</evidence>
<protein>
    <submittedName>
        <fullName evidence="6">NAD(P)-dependent oxidoreductase</fullName>
        <ecNumber evidence="6">1.1.-.-</ecNumber>
    </submittedName>
</protein>
<dbReference type="EC" id="1.1.-.-" evidence="6"/>
<gene>
    <name evidence="6" type="ORF">RB602_01920</name>
</gene>
<evidence type="ECO:0000313" key="6">
    <source>
        <dbReference type="EMBL" id="WOE75495.1"/>
    </source>
</evidence>
<dbReference type="PIRSF" id="PIRSF000103">
    <property type="entry name" value="HIBADH"/>
    <property type="match status" value="1"/>
</dbReference>
<dbReference type="PANTHER" id="PTHR43060">
    <property type="entry name" value="3-HYDROXYISOBUTYRATE DEHYDROGENASE-LIKE 1, MITOCHONDRIAL-RELATED"/>
    <property type="match status" value="1"/>
</dbReference>
<dbReference type="InterPro" id="IPR013328">
    <property type="entry name" value="6PGD_dom2"/>
</dbReference>
<proteinExistence type="predicted"/>
<dbReference type="EMBL" id="CP136594">
    <property type="protein sequence ID" value="WOE75495.1"/>
    <property type="molecule type" value="Genomic_DNA"/>
</dbReference>
<feature type="domain" description="6-phosphogluconate dehydrogenase NADP-binding" evidence="4">
    <location>
        <begin position="8"/>
        <end position="168"/>
    </location>
</feature>
<evidence type="ECO:0000256" key="3">
    <source>
        <dbReference type="PIRSR" id="PIRSR000103-1"/>
    </source>
</evidence>
<keyword evidence="1 6" id="KW-0560">Oxidoreductase</keyword>
<dbReference type="SUPFAM" id="SSF48179">
    <property type="entry name" value="6-phosphogluconate dehydrogenase C-terminal domain-like"/>
    <property type="match status" value="1"/>
</dbReference>
<evidence type="ECO:0000259" key="5">
    <source>
        <dbReference type="Pfam" id="PF14833"/>
    </source>
</evidence>
<keyword evidence="2" id="KW-0520">NAD</keyword>
<dbReference type="GO" id="GO:0016491">
    <property type="term" value="F:oxidoreductase activity"/>
    <property type="evidence" value="ECO:0007669"/>
    <property type="project" value="UniProtKB-KW"/>
</dbReference>
<keyword evidence="7" id="KW-1185">Reference proteome</keyword>
<dbReference type="GO" id="GO:0051287">
    <property type="term" value="F:NAD binding"/>
    <property type="evidence" value="ECO:0007669"/>
    <property type="project" value="InterPro"/>
</dbReference>
<organism evidence="6 7">
    <name type="scientific">Alterisphingorhabdus coralli</name>
    <dbReference type="NCBI Taxonomy" id="3071408"/>
    <lineage>
        <taxon>Bacteria</taxon>
        <taxon>Pseudomonadati</taxon>
        <taxon>Pseudomonadota</taxon>
        <taxon>Alphaproteobacteria</taxon>
        <taxon>Sphingomonadales</taxon>
        <taxon>Sphingomonadaceae</taxon>
        <taxon>Alterisphingorhabdus (ex Yan et al. 2024)</taxon>
    </lineage>
</organism>
<dbReference type="Gene3D" id="1.10.1040.10">
    <property type="entry name" value="N-(1-d-carboxylethyl)-l-norvaline Dehydrogenase, domain 2"/>
    <property type="match status" value="1"/>
</dbReference>
<dbReference type="KEGG" id="acoa:RB602_01920"/>
<feature type="domain" description="3-hydroxyisobutyrate dehydrogenase-like NAD-binding" evidence="5">
    <location>
        <begin position="171"/>
        <end position="291"/>
    </location>
</feature>
<dbReference type="SUPFAM" id="SSF51735">
    <property type="entry name" value="NAD(P)-binding Rossmann-fold domains"/>
    <property type="match status" value="1"/>
</dbReference>
<dbReference type="AlphaFoldDB" id="A0AA97I1P1"/>
<evidence type="ECO:0000313" key="7">
    <source>
        <dbReference type="Proteomes" id="UP001302429"/>
    </source>
</evidence>
<evidence type="ECO:0000256" key="2">
    <source>
        <dbReference type="ARBA" id="ARBA00023027"/>
    </source>
</evidence>
<feature type="active site" evidence="3">
    <location>
        <position position="177"/>
    </location>
</feature>
<dbReference type="InterPro" id="IPR006115">
    <property type="entry name" value="6PGDH_NADP-bd"/>
</dbReference>
<reference evidence="6 7" key="1">
    <citation type="submission" date="2023-10" db="EMBL/GenBank/DDBJ databases">
        <title>Complete genome sequence of a Sphingomonadaceae bacterium.</title>
        <authorList>
            <person name="Yan C."/>
        </authorList>
    </citation>
    <scope>NUCLEOTIDE SEQUENCE [LARGE SCALE GENOMIC DNA]</scope>
    <source>
        <strain evidence="6 7">SCSIO 66989</strain>
    </source>
</reference>
<dbReference type="Pfam" id="PF03446">
    <property type="entry name" value="NAD_binding_2"/>
    <property type="match status" value="1"/>
</dbReference>